<reference evidence="1" key="1">
    <citation type="submission" date="2018-01" db="EMBL/GenBank/DDBJ databases">
        <title>An insight into the sialome of Amazonian anophelines.</title>
        <authorList>
            <person name="Ribeiro J.M."/>
            <person name="Scarpassa V."/>
            <person name="Calvo E."/>
        </authorList>
    </citation>
    <scope>NUCLEOTIDE SEQUENCE</scope>
    <source>
        <tissue evidence="1">Salivary glands</tissue>
    </source>
</reference>
<dbReference type="AlphaFoldDB" id="A0A2M4CAQ2"/>
<protein>
    <submittedName>
        <fullName evidence="1">Putative secreted protein</fullName>
    </submittedName>
</protein>
<organism evidence="1">
    <name type="scientific">Anopheles marajoara</name>
    <dbReference type="NCBI Taxonomy" id="58244"/>
    <lineage>
        <taxon>Eukaryota</taxon>
        <taxon>Metazoa</taxon>
        <taxon>Ecdysozoa</taxon>
        <taxon>Arthropoda</taxon>
        <taxon>Hexapoda</taxon>
        <taxon>Insecta</taxon>
        <taxon>Pterygota</taxon>
        <taxon>Neoptera</taxon>
        <taxon>Endopterygota</taxon>
        <taxon>Diptera</taxon>
        <taxon>Nematocera</taxon>
        <taxon>Culicoidea</taxon>
        <taxon>Culicidae</taxon>
        <taxon>Anophelinae</taxon>
        <taxon>Anopheles</taxon>
    </lineage>
</organism>
<proteinExistence type="predicted"/>
<evidence type="ECO:0000313" key="1">
    <source>
        <dbReference type="EMBL" id="MBW62436.1"/>
    </source>
</evidence>
<accession>A0A2M4CAQ2</accession>
<name>A0A2M4CAQ2_9DIPT</name>
<sequence length="84" mass="10113">MHLRVLFQVLSMVRTHCKTICIRAWKCMHHVWHKLKEVQEPIQLPTVMMSIILLHNIASHFRRLHQQKQEVAAMAVVHRNRLFK</sequence>
<dbReference type="EMBL" id="GGFJ01013295">
    <property type="protein sequence ID" value="MBW62436.1"/>
    <property type="molecule type" value="Transcribed_RNA"/>
</dbReference>